<dbReference type="InterPro" id="IPR016688">
    <property type="entry name" value="MscS-like_plants/fungi"/>
</dbReference>
<evidence type="ECO:0000256" key="7">
    <source>
        <dbReference type="ARBA" id="ARBA00022967"/>
    </source>
</evidence>
<sequence>MTTPNVERPEPTYDMDSNMPYRRQQSSDEDGTVVGDENNPLHLDTGAHRPPHNRSRSGTHLTVETAQDIPPMRGIQSPTQTREQASRLNDDLAVLAVEQGLDEKEALRRNASMNRSMTRVRSRREDLVDDFDAATNPLHEQAARYTPPENPSTSFSKFFKKIHNSSWLVRYFTYITPMVLLILIPLLVGALAFKNATVGGVKLVWFSIWLMIVWLTLWAGRVSITIYYYVFKRLHTSQILAKLLPWPIGLVSSLFTNNSKKWRDMGKQLELPATLFFWWLAIEISFLPTMTNHHISGNDETKDWERDMNKVLVSLFVGFVLNFIEKIIIQLIAISFHLRTYQDRIELNKFQIGSLAKLYRFSKEKIAMEDSEFEQDGDQPKSGARTPGQILTEAQKNIKVGFNKFGDVAGKVAGDFSGRAVTNSGHPNQVVLQLISTTSGAQVLARRLYRTFARPETETVHSDDLNNAFDSDDEAVAAFSMFDKDMNGDISMEELEAVCVEIGRERKSITASLKDLDSVVSKLDDVFMFIVVIITIIVFISLISTSAAGVLTSAGSALLALSWLFSATAQEFLQSCIFVFVKHPYDVGDRVTVYGNTGDLGRGDDYFVKEIALFYTEFKKMQGHIVQAPNSYLNTLFILNHRRSGALAEAIPIIIKFGTTLEQIERLRNVLLEFVTAEKREYQTNILTELRAVQEVHWLELNVVFFYKSNWQNELLRLQRRNKFICALTMAIQECEIEGPRMRYPGQKESFPVYLQNLQNPATPGVGINGNPDQPNGNINNQAQDQPFVPPADGASDNGPMSAGTGRARSGSILRQPGTKPETLSAMGRRVDFSLGMKSMGLDDPSGDVLDDRETASKARATVVRLTSPSRSQERARASQDSGRSTGLQRVGTNASSVTRERVHRNRFFSRNRNGADEEAAMADIPEASDYDTPPRKNTLDPRSGLISPKAVRESHDSASQHHLRASIDAPGVSGALPSTAGSDRTFSPPARSKTDAPIEMRRFH</sequence>
<evidence type="ECO:0000256" key="9">
    <source>
        <dbReference type="ARBA" id="ARBA00023136"/>
    </source>
</evidence>
<dbReference type="Pfam" id="PF00924">
    <property type="entry name" value="MS_channel_2nd"/>
    <property type="match status" value="1"/>
</dbReference>
<feature type="transmembrane region" description="Helical" evidence="14">
    <location>
        <begin position="526"/>
        <end position="551"/>
    </location>
</feature>
<organism evidence="16 17">
    <name type="scientific">Stemphylium lycopersici</name>
    <name type="common">Tomato gray leaf spot disease fungus</name>
    <name type="synonym">Thyrospora lycopersici</name>
    <dbReference type="NCBI Taxonomy" id="183478"/>
    <lineage>
        <taxon>Eukaryota</taxon>
        <taxon>Fungi</taxon>
        <taxon>Dikarya</taxon>
        <taxon>Ascomycota</taxon>
        <taxon>Pezizomycotina</taxon>
        <taxon>Dothideomycetes</taxon>
        <taxon>Pleosporomycetidae</taxon>
        <taxon>Pleosporales</taxon>
        <taxon>Pleosporineae</taxon>
        <taxon>Pleosporaceae</taxon>
        <taxon>Stemphylium</taxon>
    </lineage>
</organism>
<evidence type="ECO:0000256" key="11">
    <source>
        <dbReference type="ARBA" id="ARBA00036634"/>
    </source>
</evidence>
<keyword evidence="10" id="KW-0407">Ion channel</keyword>
<evidence type="ECO:0000256" key="12">
    <source>
        <dbReference type="PIRNR" id="PIRNR017209"/>
    </source>
</evidence>
<feature type="compositionally biased region" description="Basic and acidic residues" evidence="13">
    <location>
        <begin position="951"/>
        <end position="960"/>
    </location>
</feature>
<reference evidence="17" key="1">
    <citation type="submission" date="2018-05" db="EMBL/GenBank/DDBJ databases">
        <title>Draft genome sequence of Stemphylium lycopersici strain CIDEFI 213.</title>
        <authorList>
            <person name="Medina R."/>
            <person name="Franco M.E.E."/>
            <person name="Lucentini C.G."/>
            <person name="Saparrat M.C.N."/>
            <person name="Balatti P.A."/>
        </authorList>
    </citation>
    <scope>NUCLEOTIDE SEQUENCE [LARGE SCALE GENOMIC DNA]</scope>
    <source>
        <strain evidence="17">CIDEFI 213</strain>
    </source>
</reference>
<keyword evidence="7" id="KW-1278">Translocase</keyword>
<comment type="caution">
    <text evidence="16">The sequence shown here is derived from an EMBL/GenBank/DDBJ whole genome shotgun (WGS) entry which is preliminary data.</text>
</comment>
<evidence type="ECO:0000259" key="15">
    <source>
        <dbReference type="PROSITE" id="PS50222"/>
    </source>
</evidence>
<dbReference type="Proteomes" id="UP000249619">
    <property type="component" value="Unassembled WGS sequence"/>
</dbReference>
<comment type="similarity">
    <text evidence="2 12">Belongs to the MscS (TC 1.A.23) family.</text>
</comment>
<dbReference type="PROSITE" id="PS00018">
    <property type="entry name" value="EF_HAND_1"/>
    <property type="match status" value="1"/>
</dbReference>
<evidence type="ECO:0000313" key="17">
    <source>
        <dbReference type="Proteomes" id="UP000249619"/>
    </source>
</evidence>
<dbReference type="PIRSF" id="PIRSF017209">
    <property type="entry name" value="Memb_At2g17000_prd"/>
    <property type="match status" value="1"/>
</dbReference>
<keyword evidence="12" id="KW-0256">Endoplasmic reticulum</keyword>
<dbReference type="FunFam" id="2.30.30.60:FF:000006">
    <property type="entry name" value="Predicted mechanosensitive ion channel"/>
    <property type="match status" value="1"/>
</dbReference>
<dbReference type="InterPro" id="IPR018247">
    <property type="entry name" value="EF_Hand_1_Ca_BS"/>
</dbReference>
<feature type="transmembrane region" description="Helical" evidence="14">
    <location>
        <begin position="171"/>
        <end position="193"/>
    </location>
</feature>
<dbReference type="InterPro" id="IPR006685">
    <property type="entry name" value="MscS_channel_2nd"/>
</dbReference>
<dbReference type="GO" id="GO:0005262">
    <property type="term" value="F:calcium channel activity"/>
    <property type="evidence" value="ECO:0007669"/>
    <property type="project" value="UniProtKB-KW"/>
</dbReference>
<evidence type="ECO:0000256" key="4">
    <source>
        <dbReference type="ARBA" id="ARBA00022673"/>
    </source>
</evidence>
<evidence type="ECO:0000256" key="2">
    <source>
        <dbReference type="ARBA" id="ARBA00008017"/>
    </source>
</evidence>
<dbReference type="Pfam" id="PF25886">
    <property type="entry name" value="Msy1"/>
    <property type="match status" value="1"/>
</dbReference>
<dbReference type="Gene3D" id="1.10.238.10">
    <property type="entry name" value="EF-hand"/>
    <property type="match status" value="1"/>
</dbReference>
<gene>
    <name evidence="16" type="ORF">DDE83_001639</name>
</gene>
<keyword evidence="4" id="KW-0107">Calcium channel</keyword>
<evidence type="ECO:0000313" key="16">
    <source>
        <dbReference type="EMBL" id="RAR15003.1"/>
    </source>
</evidence>
<dbReference type="InterPro" id="IPR010920">
    <property type="entry name" value="LSM_dom_sf"/>
</dbReference>
<feature type="compositionally biased region" description="Polar residues" evidence="13">
    <location>
        <begin position="879"/>
        <end position="898"/>
    </location>
</feature>
<proteinExistence type="inferred from homology"/>
<keyword evidence="3" id="KW-0109">Calcium transport</keyword>
<feature type="compositionally biased region" description="Polar residues" evidence="13">
    <location>
        <begin position="771"/>
        <end position="785"/>
    </location>
</feature>
<protein>
    <recommendedName>
        <fullName evidence="12">Mechanosensitive ion channel protein</fullName>
    </recommendedName>
</protein>
<feature type="region of interest" description="Disordered" evidence="13">
    <location>
        <begin position="864"/>
        <end position="1005"/>
    </location>
</feature>
<keyword evidence="6" id="KW-0106">Calcium</keyword>
<dbReference type="InterPro" id="IPR058650">
    <property type="entry name" value="Msy1/2-like"/>
</dbReference>
<dbReference type="InterPro" id="IPR023408">
    <property type="entry name" value="MscS_beta-dom_sf"/>
</dbReference>
<keyword evidence="17" id="KW-1185">Reference proteome</keyword>
<evidence type="ECO:0000256" key="10">
    <source>
        <dbReference type="ARBA" id="ARBA00023303"/>
    </source>
</evidence>
<accession>A0A364NCX0</accession>
<dbReference type="InterPro" id="IPR011992">
    <property type="entry name" value="EF-hand-dom_pair"/>
</dbReference>
<evidence type="ECO:0000256" key="14">
    <source>
        <dbReference type="SAM" id="Phobius"/>
    </source>
</evidence>
<dbReference type="PANTHER" id="PTHR31323">
    <property type="entry name" value="MECHANOSENSITIVE ION CHANNEL PROTEIN MSY2"/>
    <property type="match status" value="1"/>
</dbReference>
<feature type="domain" description="EF-hand" evidence="15">
    <location>
        <begin position="470"/>
        <end position="505"/>
    </location>
</feature>
<dbReference type="PANTHER" id="PTHR31323:SF15">
    <property type="entry name" value="MECHANOSENSITIVE ION CHANNEL PROTEIN MSY1"/>
    <property type="match status" value="1"/>
</dbReference>
<name>A0A364NCX0_STELY</name>
<feature type="region of interest" description="Disordered" evidence="13">
    <location>
        <begin position="769"/>
        <end position="827"/>
    </location>
</feature>
<feature type="compositionally biased region" description="Basic and acidic residues" evidence="13">
    <location>
        <begin position="993"/>
        <end position="1005"/>
    </location>
</feature>
<keyword evidence="8 14" id="KW-1133">Transmembrane helix</keyword>
<evidence type="ECO:0000256" key="5">
    <source>
        <dbReference type="ARBA" id="ARBA00022692"/>
    </source>
</evidence>
<evidence type="ECO:0000256" key="13">
    <source>
        <dbReference type="SAM" id="MobiDB-lite"/>
    </source>
</evidence>
<keyword evidence="3" id="KW-0406">Ion transport</keyword>
<dbReference type="AlphaFoldDB" id="A0A364NCX0"/>
<evidence type="ECO:0000256" key="1">
    <source>
        <dbReference type="ARBA" id="ARBA00004127"/>
    </source>
</evidence>
<dbReference type="FunFam" id="1.10.238.10:FF:000345">
    <property type="entry name" value="Mechanosensitive ion channel protein"/>
    <property type="match status" value="1"/>
</dbReference>
<dbReference type="EMBL" id="QGDH01000016">
    <property type="protein sequence ID" value="RAR15003.1"/>
    <property type="molecule type" value="Genomic_DNA"/>
</dbReference>
<feature type="transmembrane region" description="Helical" evidence="14">
    <location>
        <begin position="205"/>
        <end position="230"/>
    </location>
</feature>
<evidence type="ECO:0000256" key="3">
    <source>
        <dbReference type="ARBA" id="ARBA00022568"/>
    </source>
</evidence>
<keyword evidence="5 14" id="KW-0812">Transmembrane</keyword>
<comment type="subcellular location">
    <subcellularLocation>
        <location evidence="1">Endomembrane system</location>
        <topology evidence="1">Multi-pass membrane protein</topology>
    </subcellularLocation>
    <subcellularLocation>
        <location evidence="12">Endoplasmic reticulum membrane</location>
    </subcellularLocation>
</comment>
<feature type="region of interest" description="Disordered" evidence="13">
    <location>
        <begin position="1"/>
        <end position="63"/>
    </location>
</feature>
<dbReference type="GO" id="GO:0005789">
    <property type="term" value="C:endoplasmic reticulum membrane"/>
    <property type="evidence" value="ECO:0007669"/>
    <property type="project" value="UniProtKB-SubCell"/>
</dbReference>
<dbReference type="GO" id="GO:0005509">
    <property type="term" value="F:calcium ion binding"/>
    <property type="evidence" value="ECO:0007669"/>
    <property type="project" value="InterPro"/>
</dbReference>
<evidence type="ECO:0000256" key="8">
    <source>
        <dbReference type="ARBA" id="ARBA00022989"/>
    </source>
</evidence>
<dbReference type="Gene3D" id="2.30.30.60">
    <property type="match status" value="1"/>
</dbReference>
<feature type="transmembrane region" description="Helical" evidence="14">
    <location>
        <begin position="269"/>
        <end position="291"/>
    </location>
</feature>
<dbReference type="SUPFAM" id="SSF47473">
    <property type="entry name" value="EF-hand"/>
    <property type="match status" value="1"/>
</dbReference>
<comment type="catalytic activity">
    <reaction evidence="11">
        <text>Ca(2+)(in) = Ca(2+)(out)</text>
        <dbReference type="Rhea" id="RHEA:29671"/>
        <dbReference type="ChEBI" id="CHEBI:29108"/>
    </reaction>
</comment>
<dbReference type="SUPFAM" id="SSF50182">
    <property type="entry name" value="Sm-like ribonucleoproteins"/>
    <property type="match status" value="1"/>
</dbReference>
<dbReference type="GO" id="GO:0006874">
    <property type="term" value="P:intracellular calcium ion homeostasis"/>
    <property type="evidence" value="ECO:0007669"/>
    <property type="project" value="TreeGrafter"/>
</dbReference>
<evidence type="ECO:0000256" key="6">
    <source>
        <dbReference type="ARBA" id="ARBA00022837"/>
    </source>
</evidence>
<keyword evidence="9 12" id="KW-0472">Membrane</keyword>
<keyword evidence="3" id="KW-0813">Transport</keyword>
<dbReference type="InterPro" id="IPR002048">
    <property type="entry name" value="EF_hand_dom"/>
</dbReference>
<dbReference type="PROSITE" id="PS50222">
    <property type="entry name" value="EF_HAND_2"/>
    <property type="match status" value="1"/>
</dbReference>
<feature type="transmembrane region" description="Helical" evidence="14">
    <location>
        <begin position="311"/>
        <end position="334"/>
    </location>
</feature>